<evidence type="ECO:0000313" key="2">
    <source>
        <dbReference type="EMBL" id="CAG9854259.1"/>
    </source>
</evidence>
<feature type="compositionally biased region" description="Basic residues" evidence="1">
    <location>
        <begin position="11"/>
        <end position="20"/>
    </location>
</feature>
<dbReference type="AlphaFoldDB" id="A0A9N9TA72"/>
<proteinExistence type="predicted"/>
<feature type="compositionally biased region" description="Basic and acidic residues" evidence="1">
    <location>
        <begin position="377"/>
        <end position="389"/>
    </location>
</feature>
<feature type="region of interest" description="Disordered" evidence="1">
    <location>
        <begin position="1"/>
        <end position="119"/>
    </location>
</feature>
<gene>
    <name evidence="2" type="ORF">PHYEVI_LOCUS723</name>
</gene>
<dbReference type="EMBL" id="OU900094">
    <property type="protein sequence ID" value="CAG9854259.1"/>
    <property type="molecule type" value="Genomic_DNA"/>
</dbReference>
<feature type="compositionally biased region" description="Basic residues" evidence="1">
    <location>
        <begin position="39"/>
        <end position="48"/>
    </location>
</feature>
<feature type="compositionally biased region" description="Polar residues" evidence="1">
    <location>
        <begin position="453"/>
        <end position="466"/>
    </location>
</feature>
<name>A0A9N9TA72_PHYSR</name>
<feature type="compositionally biased region" description="Low complexity" evidence="1">
    <location>
        <begin position="176"/>
        <end position="193"/>
    </location>
</feature>
<organism evidence="2 3">
    <name type="scientific">Phyllotreta striolata</name>
    <name type="common">Striped flea beetle</name>
    <name type="synonym">Crioceris striolata</name>
    <dbReference type="NCBI Taxonomy" id="444603"/>
    <lineage>
        <taxon>Eukaryota</taxon>
        <taxon>Metazoa</taxon>
        <taxon>Ecdysozoa</taxon>
        <taxon>Arthropoda</taxon>
        <taxon>Hexapoda</taxon>
        <taxon>Insecta</taxon>
        <taxon>Pterygota</taxon>
        <taxon>Neoptera</taxon>
        <taxon>Endopterygota</taxon>
        <taxon>Coleoptera</taxon>
        <taxon>Polyphaga</taxon>
        <taxon>Cucujiformia</taxon>
        <taxon>Chrysomeloidea</taxon>
        <taxon>Chrysomelidae</taxon>
        <taxon>Galerucinae</taxon>
        <taxon>Alticini</taxon>
        <taxon>Phyllotreta</taxon>
    </lineage>
</organism>
<sequence length="542" mass="60981">MDLVSLDTSKPNKKTKRAKNRRIELHSDDETSTPEVRTRNTRARRKKTGSKENNKKKTKSPKTQNIDSYCDSEVANKENASENKTSNTKKRGSKRLKKQSKIDKDFSDASPTNCGPINSTLKVINSTFEVEENISQVENSTFEVENSIFDVSELPLASAKKPKNIVRKSSSKSPIKGKNISSTTKSSINKSKGMTIKDKSLRFSTSPDSISEAKKGTPKASETMSEIMVQDTNSSDPEATKYLQSRVTRRKHWDTSSSCSILNSSGLVMNLYPKKTDSSGNFSEKKEASGTNKKVKKETGTTGKKIKIPDFASIHKKRNEKIENIEEMLARKSARANRLLSGLKPESTASSHIPKIKKKLNFSPKKKLELAVKIREQLQRKSSPKKEMTADALPTKKRSLEKIRKVEGHLLKISKPPKTSGNIKFSLNKSNTKLKKKPSLDKAPKPEVRISKPLSSNSELQSSTRTTKSKIPLIIKAPAIPNIPTIKTTRNHNFKPDKMAVANKVRTRRSPKQDLNSKRQFLNYVRTNRRFDLLMEMRKIKN</sequence>
<feature type="compositionally biased region" description="Polar residues" evidence="1">
    <location>
        <begin position="109"/>
        <end position="119"/>
    </location>
</feature>
<feature type="region of interest" description="Disordered" evidence="1">
    <location>
        <begin position="377"/>
        <end position="396"/>
    </location>
</feature>
<reference evidence="2" key="1">
    <citation type="submission" date="2022-01" db="EMBL/GenBank/DDBJ databases">
        <authorList>
            <person name="King R."/>
        </authorList>
    </citation>
    <scope>NUCLEOTIDE SEQUENCE</scope>
</reference>
<feature type="region of interest" description="Disordered" evidence="1">
    <location>
        <begin position="275"/>
        <end position="301"/>
    </location>
</feature>
<feature type="compositionally biased region" description="Basic and acidic residues" evidence="1">
    <location>
        <begin position="438"/>
        <end position="450"/>
    </location>
</feature>
<protein>
    <submittedName>
        <fullName evidence="2">Uncharacterized protein</fullName>
    </submittedName>
</protein>
<evidence type="ECO:0000256" key="1">
    <source>
        <dbReference type="SAM" id="MobiDB-lite"/>
    </source>
</evidence>
<dbReference type="Proteomes" id="UP001153712">
    <property type="component" value="Chromosome 1"/>
</dbReference>
<feature type="compositionally biased region" description="Basic residues" evidence="1">
    <location>
        <begin position="87"/>
        <end position="99"/>
    </location>
</feature>
<feature type="region of interest" description="Disordered" evidence="1">
    <location>
        <begin position="165"/>
        <end position="238"/>
    </location>
</feature>
<keyword evidence="3" id="KW-1185">Reference proteome</keyword>
<feature type="compositionally biased region" description="Polar residues" evidence="1">
    <location>
        <begin position="220"/>
        <end position="238"/>
    </location>
</feature>
<feature type="region of interest" description="Disordered" evidence="1">
    <location>
        <begin position="413"/>
        <end position="467"/>
    </location>
</feature>
<evidence type="ECO:0000313" key="3">
    <source>
        <dbReference type="Proteomes" id="UP001153712"/>
    </source>
</evidence>
<accession>A0A9N9TA72</accession>